<comment type="caution">
    <text evidence="7">The sequence shown here is derived from an EMBL/GenBank/DDBJ whole genome shotgun (WGS) entry which is preliminary data.</text>
</comment>
<evidence type="ECO:0000256" key="6">
    <source>
        <dbReference type="SAM" id="Phobius"/>
    </source>
</evidence>
<evidence type="ECO:0000256" key="3">
    <source>
        <dbReference type="ARBA" id="ARBA00022692"/>
    </source>
</evidence>
<comment type="subcellular location">
    <subcellularLocation>
        <location evidence="1">Cell membrane</location>
        <topology evidence="1">Multi-pass membrane protein</topology>
    </subcellularLocation>
</comment>
<dbReference type="Proteomes" id="UP000004095">
    <property type="component" value="Unassembled WGS sequence"/>
</dbReference>
<dbReference type="EMBL" id="AAWS01000002">
    <property type="protein sequence ID" value="EAY31530.1"/>
    <property type="molecule type" value="Genomic_DNA"/>
</dbReference>
<dbReference type="RefSeq" id="WP_002693201.1">
    <property type="nucleotide sequence ID" value="NZ_AAWS01000002.1"/>
</dbReference>
<feature type="transmembrane region" description="Helical" evidence="6">
    <location>
        <begin position="290"/>
        <end position="309"/>
    </location>
</feature>
<dbReference type="InterPro" id="IPR003841">
    <property type="entry name" value="Na/Pi_transpt"/>
</dbReference>
<keyword evidence="5 6" id="KW-0472">Membrane</keyword>
<evidence type="ECO:0000256" key="4">
    <source>
        <dbReference type="ARBA" id="ARBA00022989"/>
    </source>
</evidence>
<keyword evidence="2" id="KW-1003">Cell membrane</keyword>
<feature type="transmembrane region" description="Helical" evidence="6">
    <location>
        <begin position="142"/>
        <end position="160"/>
    </location>
</feature>
<evidence type="ECO:0000313" key="8">
    <source>
        <dbReference type="Proteomes" id="UP000004095"/>
    </source>
</evidence>
<keyword evidence="8" id="KW-1185">Reference proteome</keyword>
<dbReference type="PANTHER" id="PTHR10010">
    <property type="entry name" value="SOLUTE CARRIER FAMILY 34 SODIUM PHOSPHATE , MEMBER 2-RELATED"/>
    <property type="match status" value="1"/>
</dbReference>
<feature type="transmembrane region" description="Helical" evidence="6">
    <location>
        <begin position="172"/>
        <end position="191"/>
    </location>
</feature>
<dbReference type="GO" id="GO:0005886">
    <property type="term" value="C:plasma membrane"/>
    <property type="evidence" value="ECO:0007669"/>
    <property type="project" value="UniProtKB-SubCell"/>
</dbReference>
<evidence type="ECO:0000256" key="2">
    <source>
        <dbReference type="ARBA" id="ARBA00022475"/>
    </source>
</evidence>
<keyword evidence="3 6" id="KW-0812">Transmembrane</keyword>
<dbReference type="eggNOG" id="COG1283">
    <property type="taxonomic scope" value="Bacteria"/>
</dbReference>
<proteinExistence type="predicted"/>
<protein>
    <submittedName>
        <fullName evidence="7">Na+/Pi-cotransporter</fullName>
    </submittedName>
</protein>
<name>A1ZCZ1_MICM2</name>
<dbReference type="NCBIfam" id="NF037997">
    <property type="entry name" value="Na_Pi_symport"/>
    <property type="match status" value="1"/>
</dbReference>
<dbReference type="AlphaFoldDB" id="A1ZCZ1"/>
<reference evidence="7 8" key="1">
    <citation type="submission" date="2007-01" db="EMBL/GenBank/DDBJ databases">
        <authorList>
            <person name="Haygood M."/>
            <person name="Podell S."/>
            <person name="Anderson C."/>
            <person name="Hopkinson B."/>
            <person name="Roe K."/>
            <person name="Barbeau K."/>
            <person name="Gaasterland T."/>
            <person name="Ferriera S."/>
            <person name="Johnson J."/>
            <person name="Kravitz S."/>
            <person name="Beeson K."/>
            <person name="Sutton G."/>
            <person name="Rogers Y.-H."/>
            <person name="Friedman R."/>
            <person name="Frazier M."/>
            <person name="Venter J.C."/>
        </authorList>
    </citation>
    <scope>NUCLEOTIDE SEQUENCE [LARGE SCALE GENOMIC DNA]</scope>
    <source>
        <strain evidence="7 8">ATCC 23134</strain>
    </source>
</reference>
<evidence type="ECO:0000256" key="1">
    <source>
        <dbReference type="ARBA" id="ARBA00004651"/>
    </source>
</evidence>
<sequence>MSGSVDFWKFLAGLGIFLIGLFFLEEALKNLAGSSFKKLLRKHTQNPLKAIITGTLVTAVLQSSSVVTLIVLAFVGAGVMSLRNALGVIIGSNLGTTFTGWIVATLGFKVDIEGFAMPFIAIGGLSLIFFKDNKKLSEFGRFFLGFGLLFLGLNFMKASIEQFASGFDLSPYIAYGPYALFLVGFVLTAIIQSSSAAMVITLSALNAGMMPLEAAAAMVIGNDLGTTITILLGGLSGTAAKKQVAMSHFLFNLMTDLTALILLYPLLHLVTKIAGNDNKLMTLVLFHSAFNLLGILLTFPFLGFFARFLENKFKHNDHMVASHINKVTSQVPEVAIAALKSEITHLIELVFVLHLKVLNLKTGLFDFGQGIVGAEGKQAFGEKDYPAVYESLKQLESEIVPFYLKVQNEPLSSEEFSQLNQLIHAARYAMMSAKDFKDIAHNIEEFERSANDSKIALFEFLKGRLHDFYLELHRLLKLTESGKLSTKLPTYIQENQDISAQFLKETYQQINQGDLGETDISSLLSVNREVYNANQHLLLAMQDAASMLAK</sequence>
<dbReference type="OrthoDB" id="9763003at2"/>
<feature type="transmembrane region" description="Helical" evidence="6">
    <location>
        <begin position="51"/>
        <end position="74"/>
    </location>
</feature>
<feature type="transmembrane region" description="Helical" evidence="6">
    <location>
        <begin position="249"/>
        <end position="270"/>
    </location>
</feature>
<dbReference type="GO" id="GO:0044341">
    <property type="term" value="P:sodium-dependent phosphate transport"/>
    <property type="evidence" value="ECO:0007669"/>
    <property type="project" value="InterPro"/>
</dbReference>
<feature type="transmembrane region" description="Helical" evidence="6">
    <location>
        <begin position="114"/>
        <end position="130"/>
    </location>
</feature>
<keyword evidence="4 6" id="KW-1133">Transmembrane helix</keyword>
<evidence type="ECO:0000313" key="7">
    <source>
        <dbReference type="EMBL" id="EAY31530.1"/>
    </source>
</evidence>
<gene>
    <name evidence="7" type="ORF">M23134_05036</name>
</gene>
<accession>A1ZCZ1</accession>
<dbReference type="GO" id="GO:0005436">
    <property type="term" value="F:sodium:phosphate symporter activity"/>
    <property type="evidence" value="ECO:0007669"/>
    <property type="project" value="InterPro"/>
</dbReference>
<dbReference type="Pfam" id="PF02690">
    <property type="entry name" value="Na_Pi_cotrans"/>
    <property type="match status" value="2"/>
</dbReference>
<evidence type="ECO:0000256" key="5">
    <source>
        <dbReference type="ARBA" id="ARBA00023136"/>
    </source>
</evidence>
<feature type="transmembrane region" description="Helical" evidence="6">
    <location>
        <begin position="86"/>
        <end position="108"/>
    </location>
</feature>
<organism evidence="7 8">
    <name type="scientific">Microscilla marina ATCC 23134</name>
    <dbReference type="NCBI Taxonomy" id="313606"/>
    <lineage>
        <taxon>Bacteria</taxon>
        <taxon>Pseudomonadati</taxon>
        <taxon>Bacteroidota</taxon>
        <taxon>Cytophagia</taxon>
        <taxon>Cytophagales</taxon>
        <taxon>Microscillaceae</taxon>
        <taxon>Microscilla</taxon>
    </lineage>
</organism>
<dbReference type="PANTHER" id="PTHR10010:SF46">
    <property type="entry name" value="SODIUM-DEPENDENT PHOSPHATE TRANSPORT PROTEIN 2B"/>
    <property type="match status" value="1"/>
</dbReference>